<comment type="similarity">
    <text evidence="2 13">Belongs to the cytochrome P450 family.</text>
</comment>
<dbReference type="Ensembl" id="ENSTRUT00000001144.3">
    <property type="protein sequence ID" value="ENSTRUP00000001140.3"/>
    <property type="gene ID" value="ENSTRUG00000000482.3"/>
</dbReference>
<evidence type="ECO:0000256" key="13">
    <source>
        <dbReference type="RuleBase" id="RU000461"/>
    </source>
</evidence>
<comment type="subcellular location">
    <subcellularLocation>
        <location evidence="1">Endoplasmic reticulum membrane</location>
    </subcellularLocation>
</comment>
<dbReference type="GeneTree" id="ENSGT00940000155021"/>
<dbReference type="GO" id="GO:0005506">
    <property type="term" value="F:iron ion binding"/>
    <property type="evidence" value="ECO:0007669"/>
    <property type="project" value="InterPro"/>
</dbReference>
<reference evidence="14" key="3">
    <citation type="submission" date="2025-09" db="UniProtKB">
        <authorList>
            <consortium name="Ensembl"/>
        </authorList>
    </citation>
    <scope>IDENTIFICATION</scope>
</reference>
<keyword evidence="5" id="KW-0256">Endoplasmic reticulum</keyword>
<dbReference type="InterPro" id="IPR002403">
    <property type="entry name" value="Cyt_P450_E_grp-IV"/>
</dbReference>
<dbReference type="PRINTS" id="PR00465">
    <property type="entry name" value="EP450IV"/>
</dbReference>
<reference evidence="14 15" key="1">
    <citation type="journal article" date="2011" name="Genome Biol. Evol.">
        <title>Integration of the genetic map and genome assembly of fugu facilitates insights into distinct features of genome evolution in teleosts and mammals.</title>
        <authorList>
            <person name="Kai W."/>
            <person name="Kikuchi K."/>
            <person name="Tohari S."/>
            <person name="Chew A.K."/>
            <person name="Tay A."/>
            <person name="Fujiwara A."/>
            <person name="Hosoya S."/>
            <person name="Suetake H."/>
            <person name="Naruse K."/>
            <person name="Brenner S."/>
            <person name="Suzuki Y."/>
            <person name="Venkatesh B."/>
        </authorList>
    </citation>
    <scope>NUCLEOTIDE SEQUENCE [LARGE SCALE GENOMIC DNA]</scope>
</reference>
<comment type="catalytic activity">
    <reaction evidence="11">
        <text>androst-4-ene-3,17-dione + 3 reduced [NADPH--hemoprotein reductase] + 3 O2 = estrone + formate + 3 oxidized [NADPH--hemoprotein reductase] + 4 H2O + 4 H(+)</text>
        <dbReference type="Rhea" id="RHEA:38195"/>
        <dbReference type="Rhea" id="RHEA-COMP:11964"/>
        <dbReference type="Rhea" id="RHEA-COMP:11965"/>
        <dbReference type="ChEBI" id="CHEBI:15377"/>
        <dbReference type="ChEBI" id="CHEBI:15378"/>
        <dbReference type="ChEBI" id="CHEBI:15379"/>
        <dbReference type="ChEBI" id="CHEBI:15740"/>
        <dbReference type="ChEBI" id="CHEBI:16422"/>
        <dbReference type="ChEBI" id="CHEBI:17263"/>
        <dbReference type="ChEBI" id="CHEBI:57618"/>
        <dbReference type="ChEBI" id="CHEBI:58210"/>
        <dbReference type="EC" id="1.14.14.14"/>
    </reaction>
</comment>
<comment type="cofactor">
    <cofactor evidence="12">
        <name>heme</name>
        <dbReference type="ChEBI" id="CHEBI:30413"/>
    </cofactor>
</comment>
<comment type="function">
    <text evidence="9">Catalyzes the formation of aromatic C18 estrogens from C19 androgens.</text>
</comment>
<reference evidence="14" key="2">
    <citation type="submission" date="2025-08" db="UniProtKB">
        <authorList>
            <consortium name="Ensembl"/>
        </authorList>
    </citation>
    <scope>IDENTIFICATION</scope>
</reference>
<protein>
    <submittedName>
        <fullName evidence="14">Cytochrome P450 family 4 subfamily F member 8</fullName>
    </submittedName>
</protein>
<dbReference type="GO" id="GO:0020037">
    <property type="term" value="F:heme binding"/>
    <property type="evidence" value="ECO:0007669"/>
    <property type="project" value="InterPro"/>
</dbReference>
<dbReference type="InterPro" id="IPR036396">
    <property type="entry name" value="Cyt_P450_sf"/>
</dbReference>
<keyword evidence="3 12" id="KW-0349">Heme</keyword>
<dbReference type="InterPro" id="IPR017972">
    <property type="entry name" value="Cyt_P450_CS"/>
</dbReference>
<dbReference type="AlphaFoldDB" id="A0A6D2Y175"/>
<evidence type="ECO:0000256" key="12">
    <source>
        <dbReference type="PIRSR" id="PIRSR602403-1"/>
    </source>
</evidence>
<dbReference type="GO" id="GO:0070330">
    <property type="term" value="F:aromatase activity"/>
    <property type="evidence" value="ECO:0007669"/>
    <property type="project" value="UniProtKB-EC"/>
</dbReference>
<name>A0A6D2Y175_TAKRU</name>
<keyword evidence="13" id="KW-0560">Oxidoreductase</keyword>
<dbReference type="InterPro" id="IPR050196">
    <property type="entry name" value="Cytochrome_P450_Monoox"/>
</dbReference>
<dbReference type="PROSITE" id="PS00086">
    <property type="entry name" value="CYTOCHROME_P450"/>
    <property type="match status" value="1"/>
</dbReference>
<feature type="binding site" description="axial binding residue" evidence="12">
    <location>
        <position position="438"/>
    </location>
    <ligand>
        <name>heme</name>
        <dbReference type="ChEBI" id="CHEBI:30413"/>
    </ligand>
    <ligandPart>
        <name>Fe</name>
        <dbReference type="ChEBI" id="CHEBI:18248"/>
    </ligandPart>
</feature>
<dbReference type="Proteomes" id="UP000005226">
    <property type="component" value="Chromosome 8"/>
</dbReference>
<proteinExistence type="inferred from homology"/>
<dbReference type="FunFam" id="1.10.630.10:FF:000005">
    <property type="entry name" value="cytochrome P450 4F22 isoform X2"/>
    <property type="match status" value="1"/>
</dbReference>
<dbReference type="Pfam" id="PF00067">
    <property type="entry name" value="p450"/>
    <property type="match status" value="1"/>
</dbReference>
<evidence type="ECO:0000256" key="2">
    <source>
        <dbReference type="ARBA" id="ARBA00010617"/>
    </source>
</evidence>
<dbReference type="InParanoid" id="A0A6D2Y175"/>
<keyword evidence="6 12" id="KW-0408">Iron</keyword>
<accession>A0A6D2Y175</accession>
<keyword evidence="7 13" id="KW-0503">Monooxygenase</keyword>
<evidence type="ECO:0000256" key="8">
    <source>
        <dbReference type="ARBA" id="ARBA00023136"/>
    </source>
</evidence>
<evidence type="ECO:0000256" key="4">
    <source>
        <dbReference type="ARBA" id="ARBA00022723"/>
    </source>
</evidence>
<dbReference type="SUPFAM" id="SSF48264">
    <property type="entry name" value="Cytochrome P450"/>
    <property type="match status" value="1"/>
</dbReference>
<evidence type="ECO:0000256" key="9">
    <source>
        <dbReference type="ARBA" id="ARBA00037202"/>
    </source>
</evidence>
<evidence type="ECO:0000256" key="7">
    <source>
        <dbReference type="ARBA" id="ARBA00023033"/>
    </source>
</evidence>
<dbReference type="Gene3D" id="1.10.630.10">
    <property type="entry name" value="Cytochrome P450"/>
    <property type="match status" value="1"/>
</dbReference>
<keyword evidence="15" id="KW-1185">Reference proteome</keyword>
<sequence length="501" mass="57526">MSVLQLALSWTSVCPLLAVLAAAPVALLTFWTAKLLVRHAWYTHRMACFSKPHARSWLLGHLGQVTLSKWKSNTVHHHLFSAVFCCLPAASITVKDELIYDHLRPWLGNSLLLSNGEAWSRRRRLLTPAFHFDILKNYVTKFNTSTNTLHDKWHRLLVEGTTNIEVFEHFTLMTLDSLLKCAFSYDSDCQQSSSEYASAIIELSDLIIERRQRILHHWDWIYWRTQQGKRFKKALSIVHKFTRDVVQKRLALISQKGVAELAAHRKRDFVDIILLTKDEDGKGLTDEELQAEANTFMFAGHDTTASAICWSLYNLAHHNHYQEQCRQEVMDLMEGRDVDEIKEDLSSLPFTTMCIRESLRLHSPVQAVTRRYIQDVKLPGERTVPKGAICLVSIYGTHHNPAVWTNPHDFDPLRFDPKNQEGLSSHAFIPFSSGPRNCIGQKFALAELRVVVALTLLRFRLLPGNDPKRETPFEKVRRLPQLVLRAEGGLWLQIEPVTQTQ</sequence>
<organism evidence="14 15">
    <name type="scientific">Takifugu rubripes</name>
    <name type="common">Japanese pufferfish</name>
    <name type="synonym">Fugu rubripes</name>
    <dbReference type="NCBI Taxonomy" id="31033"/>
    <lineage>
        <taxon>Eukaryota</taxon>
        <taxon>Metazoa</taxon>
        <taxon>Chordata</taxon>
        <taxon>Craniata</taxon>
        <taxon>Vertebrata</taxon>
        <taxon>Euteleostomi</taxon>
        <taxon>Actinopterygii</taxon>
        <taxon>Neopterygii</taxon>
        <taxon>Teleostei</taxon>
        <taxon>Neoteleostei</taxon>
        <taxon>Acanthomorphata</taxon>
        <taxon>Eupercaria</taxon>
        <taxon>Tetraodontiformes</taxon>
        <taxon>Tetradontoidea</taxon>
        <taxon>Tetraodontidae</taxon>
        <taxon>Takifugu</taxon>
    </lineage>
</organism>
<gene>
    <name evidence="14" type="primary">LOC101071805</name>
</gene>
<evidence type="ECO:0000256" key="1">
    <source>
        <dbReference type="ARBA" id="ARBA00004586"/>
    </source>
</evidence>
<dbReference type="InterPro" id="IPR001128">
    <property type="entry name" value="Cyt_P450"/>
</dbReference>
<keyword evidence="8" id="KW-0472">Membrane</keyword>
<evidence type="ECO:0000256" key="11">
    <source>
        <dbReference type="ARBA" id="ARBA00048642"/>
    </source>
</evidence>
<evidence type="ECO:0000256" key="5">
    <source>
        <dbReference type="ARBA" id="ARBA00022824"/>
    </source>
</evidence>
<dbReference type="OMA" id="HEPNWQL"/>
<dbReference type="GO" id="GO:0005789">
    <property type="term" value="C:endoplasmic reticulum membrane"/>
    <property type="evidence" value="ECO:0007669"/>
    <property type="project" value="UniProtKB-SubCell"/>
</dbReference>
<dbReference type="PRINTS" id="PR00385">
    <property type="entry name" value="P450"/>
</dbReference>
<dbReference type="PANTHER" id="PTHR24291">
    <property type="entry name" value="CYTOCHROME P450 FAMILY 4"/>
    <property type="match status" value="1"/>
</dbReference>
<evidence type="ECO:0000256" key="3">
    <source>
        <dbReference type="ARBA" id="ARBA00022617"/>
    </source>
</evidence>
<evidence type="ECO:0000313" key="14">
    <source>
        <dbReference type="Ensembl" id="ENSTRUP00000001140.3"/>
    </source>
</evidence>
<evidence type="ECO:0000313" key="15">
    <source>
        <dbReference type="Proteomes" id="UP000005226"/>
    </source>
</evidence>
<dbReference type="PANTHER" id="PTHR24291:SF210">
    <property type="entry name" value="CYTOCHROME P450 FAMILY 4 SUBFAMILY F MEMBER 11"/>
    <property type="match status" value="1"/>
</dbReference>
<keyword evidence="4 12" id="KW-0479">Metal-binding</keyword>
<evidence type="ECO:0000256" key="6">
    <source>
        <dbReference type="ARBA" id="ARBA00023004"/>
    </source>
</evidence>
<evidence type="ECO:0000256" key="10">
    <source>
        <dbReference type="ARBA" id="ARBA00047938"/>
    </source>
</evidence>
<comment type="catalytic activity">
    <reaction evidence="10">
        <text>testosterone + 3 reduced [NADPH--hemoprotein reductase] + 3 O2 = 17beta-estradiol + formate + 3 oxidized [NADPH--hemoprotein reductase] + 4 H2O + 4 H(+)</text>
        <dbReference type="Rhea" id="RHEA:38191"/>
        <dbReference type="Rhea" id="RHEA-COMP:11964"/>
        <dbReference type="Rhea" id="RHEA-COMP:11965"/>
        <dbReference type="ChEBI" id="CHEBI:15377"/>
        <dbReference type="ChEBI" id="CHEBI:15378"/>
        <dbReference type="ChEBI" id="CHEBI:15379"/>
        <dbReference type="ChEBI" id="CHEBI:15740"/>
        <dbReference type="ChEBI" id="CHEBI:16469"/>
        <dbReference type="ChEBI" id="CHEBI:17347"/>
        <dbReference type="ChEBI" id="CHEBI:57618"/>
        <dbReference type="ChEBI" id="CHEBI:58210"/>
        <dbReference type="EC" id="1.14.14.14"/>
    </reaction>
</comment>